<evidence type="ECO:0000256" key="1">
    <source>
        <dbReference type="ARBA" id="ARBA00004123"/>
    </source>
</evidence>
<sequence>MSRSESDERDAGLASGNGAGPSYPSQQHPSQQPRDRADYGYAPEERRRPHTAHDEYSDSYRQRPGYDSYPRDVERAQFQRGGGSAHNSSQERQYQHELEMMKAREEQERAYGAPASRPQYPSEAEHAYGAVAPAATAPPRGAVDEFGPRPTTSERPNLDGFSRVENGKRYRLVVVQHPSRARMCGFGDKDRRPLSPTLIVKLVITDEASGEEVSPLDVNTSLFLLATDLCHPDDLMLAPRNILVHHHASSLPVHPSQQQQMGGPGGYATDEYGQPRSGPSFGNFAGDGMGGPDGDYRSGGPPDGIHSPDGNMRPAAFASGLQMGGGGPFAQQGQAESYTRNLVGAAVASASVLKDEQDKWCIFFVFQDISVRTEGVYRIKLMFVNLEVSGRVGTGVAEALAETYTDPFTVYSPRRFPGMLDPTPLSRKLASQGIKIPVRNDKKKQRRRNDDGGDGADGGDYDGGSGGDDDDE</sequence>
<dbReference type="Gene3D" id="2.60.40.3960">
    <property type="entry name" value="Velvet domain"/>
    <property type="match status" value="1"/>
</dbReference>
<dbReference type="GO" id="GO:0005634">
    <property type="term" value="C:nucleus"/>
    <property type="evidence" value="ECO:0007669"/>
    <property type="project" value="UniProtKB-SubCell"/>
</dbReference>
<feature type="compositionally biased region" description="Low complexity" evidence="5">
    <location>
        <begin position="21"/>
        <end position="32"/>
    </location>
</feature>
<dbReference type="PANTHER" id="PTHR33572">
    <property type="entry name" value="SPORE DEVELOPMENT REGULATOR VOSA"/>
    <property type="match status" value="1"/>
</dbReference>
<dbReference type="HOGENOM" id="CLU_027224_0_0_1"/>
<gene>
    <name evidence="7" type="ORF">PSEUBRA_SCAF3g03779</name>
</gene>
<proteinExistence type="predicted"/>
<dbReference type="Proteomes" id="UP000019377">
    <property type="component" value="Unassembled WGS sequence"/>
</dbReference>
<feature type="region of interest" description="Disordered" evidence="5">
    <location>
        <begin position="139"/>
        <end position="162"/>
    </location>
</feature>
<feature type="compositionally biased region" description="Basic and acidic residues" evidence="5">
    <location>
        <begin position="1"/>
        <end position="11"/>
    </location>
</feature>
<organism evidence="7 8">
    <name type="scientific">Kalmanozyma brasiliensis (strain GHG001)</name>
    <name type="common">Yeast</name>
    <name type="synonym">Pseudozyma brasiliensis</name>
    <dbReference type="NCBI Taxonomy" id="1365824"/>
    <lineage>
        <taxon>Eukaryota</taxon>
        <taxon>Fungi</taxon>
        <taxon>Dikarya</taxon>
        <taxon>Basidiomycota</taxon>
        <taxon>Ustilaginomycotina</taxon>
        <taxon>Ustilaginomycetes</taxon>
        <taxon>Ustilaginales</taxon>
        <taxon>Ustilaginaceae</taxon>
        <taxon>Kalmanozyma</taxon>
    </lineage>
</organism>
<keyword evidence="4" id="KW-0539">Nucleus</keyword>
<dbReference type="AlphaFoldDB" id="V5E7I5"/>
<feature type="region of interest" description="Disordered" evidence="5">
    <location>
        <begin position="253"/>
        <end position="318"/>
    </location>
</feature>
<protein>
    <recommendedName>
        <fullName evidence="6">Velvet domain-containing protein</fullName>
    </recommendedName>
</protein>
<evidence type="ECO:0000259" key="6">
    <source>
        <dbReference type="PROSITE" id="PS51821"/>
    </source>
</evidence>
<dbReference type="InterPro" id="IPR038491">
    <property type="entry name" value="Velvet_dom_sf"/>
</dbReference>
<dbReference type="EMBL" id="KI545873">
    <property type="protein sequence ID" value="EST06256.1"/>
    <property type="molecule type" value="Genomic_DNA"/>
</dbReference>
<dbReference type="PROSITE" id="PS51821">
    <property type="entry name" value="VELVET"/>
    <property type="match status" value="1"/>
</dbReference>
<keyword evidence="2" id="KW-0805">Transcription regulation</keyword>
<evidence type="ECO:0000256" key="3">
    <source>
        <dbReference type="ARBA" id="ARBA00023163"/>
    </source>
</evidence>
<keyword evidence="3" id="KW-0804">Transcription</keyword>
<evidence type="ECO:0000256" key="2">
    <source>
        <dbReference type="ARBA" id="ARBA00023015"/>
    </source>
</evidence>
<comment type="subcellular location">
    <subcellularLocation>
        <location evidence="1">Nucleus</location>
    </subcellularLocation>
</comment>
<feature type="region of interest" description="Disordered" evidence="5">
    <location>
        <begin position="1"/>
        <end position="96"/>
    </location>
</feature>
<keyword evidence="8" id="KW-1185">Reference proteome</keyword>
<dbReference type="InterPro" id="IPR021740">
    <property type="entry name" value="Velvet"/>
</dbReference>
<feature type="region of interest" description="Disordered" evidence="5">
    <location>
        <begin position="431"/>
        <end position="472"/>
    </location>
</feature>
<dbReference type="STRING" id="1365824.V5E7I5"/>
<evidence type="ECO:0000313" key="7">
    <source>
        <dbReference type="EMBL" id="EST06256.1"/>
    </source>
</evidence>
<dbReference type="InterPro" id="IPR037525">
    <property type="entry name" value="Velvet_dom"/>
</dbReference>
<evidence type="ECO:0000313" key="8">
    <source>
        <dbReference type="Proteomes" id="UP000019377"/>
    </source>
</evidence>
<dbReference type="RefSeq" id="XP_016291245.1">
    <property type="nucleotide sequence ID" value="XM_016437716.1"/>
</dbReference>
<dbReference type="OrthoDB" id="1746739at2759"/>
<accession>V5E7I5</accession>
<dbReference type="PANTHER" id="PTHR33572:SF3">
    <property type="entry name" value="VELVET COMPLEX SUBUNIT B"/>
    <property type="match status" value="1"/>
</dbReference>
<dbReference type="eggNOG" id="ENOG502S1B4">
    <property type="taxonomic scope" value="Eukaryota"/>
</dbReference>
<name>V5E7I5_KALBG</name>
<evidence type="ECO:0000256" key="5">
    <source>
        <dbReference type="SAM" id="MobiDB-lite"/>
    </source>
</evidence>
<feature type="domain" description="Velvet" evidence="6">
    <location>
        <begin position="165"/>
        <end position="439"/>
    </location>
</feature>
<evidence type="ECO:0000256" key="4">
    <source>
        <dbReference type="ARBA" id="ARBA00023242"/>
    </source>
</evidence>
<dbReference type="Pfam" id="PF11754">
    <property type="entry name" value="Velvet"/>
    <property type="match status" value="1"/>
</dbReference>
<reference evidence="8" key="1">
    <citation type="journal article" date="2013" name="Genome Announc.">
        <title>Draft genome sequence of Pseudozyma brasiliensis sp. nov. strain GHG001, a high producer of endo-1,4-xylanase isolated from an insect pest of sugarcane.</title>
        <authorList>
            <person name="Oliveira J.V.D.C."/>
            <person name="dos Santos R.A.C."/>
            <person name="Borges T.A."/>
            <person name="Riano-Pachon D.M."/>
            <person name="Goldman G.H."/>
        </authorList>
    </citation>
    <scope>NUCLEOTIDE SEQUENCE [LARGE SCALE GENOMIC DNA]</scope>
    <source>
        <strain evidence="8">GHG001</strain>
    </source>
</reference>
<feature type="compositionally biased region" description="Basic and acidic residues" evidence="5">
    <location>
        <begin position="33"/>
        <end position="61"/>
    </location>
</feature>
<dbReference type="OMA" id="LATDLCH"/>
<dbReference type="GeneID" id="27420394"/>